<evidence type="ECO:0000256" key="4">
    <source>
        <dbReference type="SAM" id="MobiDB-lite"/>
    </source>
</evidence>
<feature type="compositionally biased region" description="Polar residues" evidence="4">
    <location>
        <begin position="1"/>
        <end position="13"/>
    </location>
</feature>
<feature type="region of interest" description="Disordered" evidence="4">
    <location>
        <begin position="1"/>
        <end position="28"/>
    </location>
</feature>
<sequence length="671" mass="73110">MTVQSQTINQDTQLEMGGGATASYDNEHSDVNASTSTILSAELSSINSQLLTHGWARRPLNLEALSQKDYNEVVGVLFDLIGASVSNLNTLDTLAARHRTLQYEYERLQKANTNFRSTTAKLESDVAGWKARCTEVERRLHLEEARTKELREDVGRGRKALDGVRVAAGHENKKIQMKLDKSLSQLAKMSSDATVMTRPHGLVLLNPIPAGRIQPVAATQSPLLEQTLRDLSDIRESLQEETEAFRHVVVSTGNGLREALAAAAGQETPARFMHSQFFSNVTGSARQITSSQMNTFQSASSTSHPSLANARLQSLIADVRAKLTEGVQTVVPGGMDGIPQPSPEQVEEQKKVEREQEKKQRDLEDRVKDLEVEVICAQAREDEAKKLVKEMSRLQMEQRMSRMTEIEDGLDEAELQDSLAKQNKAVEEERRKLAEASVRLINEQRQLEDERQAFLEEKRKAEVDAVLALLPPSPANADVISSTEPNYEHALIDAGPSNLAWHKHQSHSPSPLSPLHPKVRTPKHHTAGGRRKSTKTPLSRLVLEKAVRQKSKEGANALEMERLGSGNVLGAEGGRRTNVASPTKRGKERGDGLKSSSLGKSRSSGGSSSSTSSRGAAPVAEGHLKASTISSGAGLRSSTSSAMNVSQRRVDGSKAGGMGPKGTAKGARVWR</sequence>
<protein>
    <submittedName>
        <fullName evidence="5">Uncharacterized protein</fullName>
    </submittedName>
</protein>
<evidence type="ECO:0000313" key="5">
    <source>
        <dbReference type="EMBL" id="KAK8869584.1"/>
    </source>
</evidence>
<dbReference type="Proteomes" id="UP001388673">
    <property type="component" value="Unassembled WGS sequence"/>
</dbReference>
<organism evidence="5 6">
    <name type="scientific">Kwoniella newhampshirensis</name>
    <dbReference type="NCBI Taxonomy" id="1651941"/>
    <lineage>
        <taxon>Eukaryota</taxon>
        <taxon>Fungi</taxon>
        <taxon>Dikarya</taxon>
        <taxon>Basidiomycota</taxon>
        <taxon>Agaricomycotina</taxon>
        <taxon>Tremellomycetes</taxon>
        <taxon>Tremellales</taxon>
        <taxon>Cryptococcaceae</taxon>
        <taxon>Kwoniella</taxon>
    </lineage>
</organism>
<dbReference type="InterPro" id="IPR021622">
    <property type="entry name" value="Afadin/alpha-actinin-bd"/>
</dbReference>
<evidence type="ECO:0000256" key="1">
    <source>
        <dbReference type="ARBA" id="ARBA00009291"/>
    </source>
</evidence>
<feature type="region of interest" description="Disordered" evidence="4">
    <location>
        <begin position="500"/>
        <end position="541"/>
    </location>
</feature>
<feature type="compositionally biased region" description="Low complexity" evidence="4">
    <location>
        <begin position="630"/>
        <end position="642"/>
    </location>
</feature>
<gene>
    <name evidence="5" type="ORF">IAR55_000151</name>
</gene>
<feature type="region of interest" description="Disordered" evidence="4">
    <location>
        <begin position="566"/>
        <end position="671"/>
    </location>
</feature>
<reference evidence="5 6" key="1">
    <citation type="journal article" date="2024" name="bioRxiv">
        <title>Comparative genomics of Cryptococcus and Kwoniella reveals pathogenesis evolution and contrasting karyotype dynamics via intercentromeric recombination or chromosome fusion.</title>
        <authorList>
            <person name="Coelho M.A."/>
            <person name="David-Palma M."/>
            <person name="Shea T."/>
            <person name="Bowers K."/>
            <person name="McGinley-Smith S."/>
            <person name="Mohammad A.W."/>
            <person name="Gnirke A."/>
            <person name="Yurkov A.M."/>
            <person name="Nowrousian M."/>
            <person name="Sun S."/>
            <person name="Cuomo C.A."/>
            <person name="Heitman J."/>
        </authorList>
    </citation>
    <scope>NUCLEOTIDE SEQUENCE [LARGE SCALE GENOMIC DNA]</scope>
    <source>
        <strain evidence="5 6">CBS 13917</strain>
    </source>
</reference>
<feature type="coiled-coil region" evidence="3">
    <location>
        <begin position="91"/>
        <end position="153"/>
    </location>
</feature>
<feature type="compositionally biased region" description="Low complexity" evidence="4">
    <location>
        <begin position="593"/>
        <end position="615"/>
    </location>
</feature>
<dbReference type="Pfam" id="PF11559">
    <property type="entry name" value="ADIP"/>
    <property type="match status" value="1"/>
</dbReference>
<dbReference type="KEGG" id="kne:92177411"/>
<evidence type="ECO:0000313" key="6">
    <source>
        <dbReference type="Proteomes" id="UP001388673"/>
    </source>
</evidence>
<evidence type="ECO:0000256" key="2">
    <source>
        <dbReference type="ARBA" id="ARBA00023054"/>
    </source>
</evidence>
<keyword evidence="2 3" id="KW-0175">Coiled coil</keyword>
<comment type="similarity">
    <text evidence="1">Belongs to the ADIP family.</text>
</comment>
<comment type="caution">
    <text evidence="5">The sequence shown here is derived from an EMBL/GenBank/DDBJ whole genome shotgun (WGS) entry which is preliminary data.</text>
</comment>
<dbReference type="EMBL" id="JBCAWK010000001">
    <property type="protein sequence ID" value="KAK8869584.1"/>
    <property type="molecule type" value="Genomic_DNA"/>
</dbReference>
<evidence type="ECO:0000256" key="3">
    <source>
        <dbReference type="SAM" id="Coils"/>
    </source>
</evidence>
<proteinExistence type="inferred from homology"/>
<dbReference type="GeneID" id="92177411"/>
<dbReference type="RefSeq" id="XP_066805830.1">
    <property type="nucleotide sequence ID" value="XM_066943288.1"/>
</dbReference>
<name>A0AAW0Z611_9TREE</name>
<dbReference type="AlphaFoldDB" id="A0AAW0Z611"/>
<feature type="region of interest" description="Disordered" evidence="4">
    <location>
        <begin position="330"/>
        <end position="362"/>
    </location>
</feature>
<feature type="compositionally biased region" description="Basic residues" evidence="4">
    <location>
        <begin position="517"/>
        <end position="534"/>
    </location>
</feature>
<feature type="compositionally biased region" description="Basic and acidic residues" evidence="4">
    <location>
        <begin position="347"/>
        <end position="362"/>
    </location>
</feature>
<feature type="compositionally biased region" description="Low complexity" evidence="4">
    <location>
        <begin position="507"/>
        <end position="516"/>
    </location>
</feature>
<keyword evidence="6" id="KW-1185">Reference proteome</keyword>
<accession>A0AAW0Z611</accession>